<organism evidence="1 2">
    <name type="scientific">Clostridium symbiosum</name>
    <name type="common">Bacteroides symbiosus</name>
    <dbReference type="NCBI Taxonomy" id="1512"/>
    <lineage>
        <taxon>Bacteria</taxon>
        <taxon>Bacillati</taxon>
        <taxon>Bacillota</taxon>
        <taxon>Clostridia</taxon>
        <taxon>Lachnospirales</taxon>
        <taxon>Lachnospiraceae</taxon>
        <taxon>Otoolea</taxon>
    </lineage>
</organism>
<evidence type="ECO:0000313" key="2">
    <source>
        <dbReference type="Proteomes" id="UP001203136"/>
    </source>
</evidence>
<dbReference type="Proteomes" id="UP001203136">
    <property type="component" value="Unassembled WGS sequence"/>
</dbReference>
<dbReference type="AlphaFoldDB" id="A0AAW5F3N0"/>
<reference evidence="1" key="1">
    <citation type="journal article" date="2022" name="Cell Host Microbe">
        <title>Colonization of the live biotherapeutic product VE303 and modulation of the microbiota and metabolites in healthy volunteers.</title>
        <authorList>
            <person name="Dsouza M."/>
            <person name="Menon R."/>
            <person name="Crossette E."/>
            <person name="Bhattarai S.K."/>
            <person name="Schneider J."/>
            <person name="Kim Y.G."/>
            <person name="Reddy S."/>
            <person name="Caballero S."/>
            <person name="Felix C."/>
            <person name="Cornacchione L."/>
            <person name="Hendrickson J."/>
            <person name="Watson A.R."/>
            <person name="Minot S.S."/>
            <person name="Greenfield N."/>
            <person name="Schopf L."/>
            <person name="Szabady R."/>
            <person name="Patarroyo J."/>
            <person name="Smith W."/>
            <person name="Harrison P."/>
            <person name="Kuijper E.J."/>
            <person name="Kelly C.P."/>
            <person name="Olle B."/>
            <person name="Bobilev D."/>
            <person name="Silber J.L."/>
            <person name="Bucci V."/>
            <person name="Roberts B."/>
            <person name="Faith J."/>
            <person name="Norman J.M."/>
        </authorList>
    </citation>
    <scope>NUCLEOTIDE SEQUENCE</scope>
    <source>
        <strain evidence="1">VE303-04</strain>
    </source>
</reference>
<proteinExistence type="predicted"/>
<name>A0AAW5F3N0_CLOSY</name>
<accession>A0AAW5F3N0</accession>
<dbReference type="RefSeq" id="WP_247213216.1">
    <property type="nucleotide sequence ID" value="NZ_JAINVB010000001.1"/>
</dbReference>
<comment type="caution">
    <text evidence="1">The sequence shown here is derived from an EMBL/GenBank/DDBJ whole genome shotgun (WGS) entry which is preliminary data.</text>
</comment>
<evidence type="ECO:0000313" key="1">
    <source>
        <dbReference type="EMBL" id="MCK0086632.1"/>
    </source>
</evidence>
<protein>
    <submittedName>
        <fullName evidence="1">DHHW family protein</fullName>
    </submittedName>
</protein>
<dbReference type="InterPro" id="IPR025945">
    <property type="entry name" value="DHHW"/>
</dbReference>
<sequence length="409" mass="46815">MRREIMTASAFIIPLALLSVLSAVMPQKAFSEEENRYLAQKPVFTIESFKDGKFGNDYETWLSDQFPFRKTFVAAKTNADRLILREDVNDVYFGKDHYYIEKTDPENLLTPQLYENLDYLSDAAAQFNSMVGAEHVKIMLVPSASQILKDKLPPFAAPADQSEAARIARDKIREKTGEEGNFLDIEGTLLKAWEECRKIASEYQAGEEQLYYKTDHHWTTLGAWYAYRLYGREAGFEPWGRDRFTEIVVSDNFQGTIQSKLGVALVPDTITLFIPGSPTSVNVYYDGLPKAYDTLYNKKALEKKDQYSVFLDGNHGLTKIVNNMAGVEAKGKRLLIIKDSYAHSFAPFVINHFEEVYMIDLRYFNMKPAEFAKSREITDILVLYQIPGFERRESLQDGPLKLDGLAFFY</sequence>
<gene>
    <name evidence="1" type="ORF">K5I21_12250</name>
</gene>
<dbReference type="EMBL" id="JAINVB010000001">
    <property type="protein sequence ID" value="MCK0086632.1"/>
    <property type="molecule type" value="Genomic_DNA"/>
</dbReference>
<dbReference type="Pfam" id="PF14286">
    <property type="entry name" value="DHHW"/>
    <property type="match status" value="1"/>
</dbReference>